<dbReference type="OrthoDB" id="7845843at2"/>
<dbReference type="InterPro" id="IPR012337">
    <property type="entry name" value="RNaseH-like_sf"/>
</dbReference>
<keyword evidence="8 11" id="KW-0255">Endonuclease</keyword>
<evidence type="ECO:0000256" key="8">
    <source>
        <dbReference type="ARBA" id="ARBA00022759"/>
    </source>
</evidence>
<keyword evidence="10 11" id="KW-0460">Magnesium</keyword>
<keyword evidence="6 11" id="KW-0540">Nuclease</keyword>
<dbReference type="GO" id="GO:0000287">
    <property type="term" value="F:magnesium ion binding"/>
    <property type="evidence" value="ECO:0007669"/>
    <property type="project" value="UniProtKB-UniRule"/>
</dbReference>
<comment type="function">
    <text evidence="2 11">Endonuclease that specifically degrades the RNA of RNA-DNA hybrids.</text>
</comment>
<evidence type="ECO:0000256" key="7">
    <source>
        <dbReference type="ARBA" id="ARBA00022723"/>
    </source>
</evidence>
<name>A0A9P2RYN5_BARTA</name>
<feature type="binding site" evidence="11">
    <location>
        <position position="13"/>
    </location>
    <ligand>
        <name>Mg(2+)</name>
        <dbReference type="ChEBI" id="CHEBI:18420"/>
        <label>2</label>
    </ligand>
</feature>
<feature type="binding site" evidence="11">
    <location>
        <position position="73"/>
    </location>
    <ligand>
        <name>Mg(2+)</name>
        <dbReference type="ChEBI" id="CHEBI:18420"/>
        <label>1</label>
    </ligand>
</feature>
<dbReference type="GO" id="GO:0004523">
    <property type="term" value="F:RNA-DNA hybrid ribonuclease activity"/>
    <property type="evidence" value="ECO:0007669"/>
    <property type="project" value="UniProtKB-UniRule"/>
</dbReference>
<evidence type="ECO:0000256" key="6">
    <source>
        <dbReference type="ARBA" id="ARBA00022722"/>
    </source>
</evidence>
<organism evidence="13 14">
    <name type="scientific">Bartonella taylorii 8TBB</name>
    <dbReference type="NCBI Taxonomy" id="1094560"/>
    <lineage>
        <taxon>Bacteria</taxon>
        <taxon>Pseudomonadati</taxon>
        <taxon>Pseudomonadota</taxon>
        <taxon>Alphaproteobacteria</taxon>
        <taxon>Hyphomicrobiales</taxon>
        <taxon>Bartonellaceae</taxon>
        <taxon>Bartonella</taxon>
    </lineage>
</organism>
<comment type="subunit">
    <text evidence="4 11">Monomer.</text>
</comment>
<dbReference type="Pfam" id="PF00075">
    <property type="entry name" value="RNase_H"/>
    <property type="match status" value="1"/>
</dbReference>
<comment type="similarity">
    <text evidence="3 11">Belongs to the RNase H family.</text>
</comment>
<keyword evidence="14" id="KW-1185">Reference proteome</keyword>
<comment type="subcellular location">
    <subcellularLocation>
        <location evidence="11">Cytoplasm</location>
    </subcellularLocation>
</comment>
<evidence type="ECO:0000256" key="5">
    <source>
        <dbReference type="ARBA" id="ARBA00012180"/>
    </source>
</evidence>
<comment type="cofactor">
    <cofactor evidence="11">
        <name>Mg(2+)</name>
        <dbReference type="ChEBI" id="CHEBI:18420"/>
    </cofactor>
    <text evidence="11">Binds 1 Mg(2+) ion per subunit. May bind a second metal ion at a regulatory site, or after substrate binding.</text>
</comment>
<dbReference type="AlphaFoldDB" id="A0A9P2RYN5"/>
<comment type="caution">
    <text evidence="13">The sequence shown here is derived from an EMBL/GenBank/DDBJ whole genome shotgun (WGS) entry which is preliminary data.</text>
</comment>
<dbReference type="EMBL" id="AIMD01000049">
    <property type="protein sequence ID" value="EJF93022.1"/>
    <property type="molecule type" value="Genomic_DNA"/>
</dbReference>
<evidence type="ECO:0000313" key="13">
    <source>
        <dbReference type="EMBL" id="EJF93022.1"/>
    </source>
</evidence>
<evidence type="ECO:0000256" key="11">
    <source>
        <dbReference type="HAMAP-Rule" id="MF_00042"/>
    </source>
</evidence>
<comment type="catalytic activity">
    <reaction evidence="1 11">
        <text>Endonucleolytic cleavage to 5'-phosphomonoester.</text>
        <dbReference type="EC" id="3.1.26.4"/>
    </reaction>
</comment>
<dbReference type="FunFam" id="3.30.420.10:FF:000089">
    <property type="entry name" value="Ribonuclease H"/>
    <property type="match status" value="1"/>
</dbReference>
<dbReference type="SUPFAM" id="SSF53098">
    <property type="entry name" value="Ribonuclease H-like"/>
    <property type="match status" value="1"/>
</dbReference>
<keyword evidence="11" id="KW-0963">Cytoplasm</keyword>
<feature type="binding site" evidence="11">
    <location>
        <position position="13"/>
    </location>
    <ligand>
        <name>Mg(2+)</name>
        <dbReference type="ChEBI" id="CHEBI:18420"/>
        <label>1</label>
    </ligand>
</feature>
<dbReference type="InterPro" id="IPR022892">
    <property type="entry name" value="RNaseHI"/>
</dbReference>
<evidence type="ECO:0000256" key="2">
    <source>
        <dbReference type="ARBA" id="ARBA00004065"/>
    </source>
</evidence>
<protein>
    <recommendedName>
        <fullName evidence="5 11">Ribonuclease H</fullName>
        <shortName evidence="11">RNase H</shortName>
        <ecNumber evidence="5 11">3.1.26.4</ecNumber>
    </recommendedName>
</protein>
<dbReference type="Gene3D" id="3.30.420.10">
    <property type="entry name" value="Ribonuclease H-like superfamily/Ribonuclease H"/>
    <property type="match status" value="1"/>
</dbReference>
<evidence type="ECO:0000313" key="14">
    <source>
        <dbReference type="Proteomes" id="UP000002648"/>
    </source>
</evidence>
<dbReference type="PANTHER" id="PTHR10642:SF26">
    <property type="entry name" value="RIBONUCLEASE H1"/>
    <property type="match status" value="1"/>
</dbReference>
<dbReference type="Proteomes" id="UP000002648">
    <property type="component" value="Unassembled WGS sequence"/>
</dbReference>
<dbReference type="InterPro" id="IPR036397">
    <property type="entry name" value="RNaseH_sf"/>
</dbReference>
<dbReference type="GO" id="GO:0003676">
    <property type="term" value="F:nucleic acid binding"/>
    <property type="evidence" value="ECO:0007669"/>
    <property type="project" value="InterPro"/>
</dbReference>
<dbReference type="InterPro" id="IPR050092">
    <property type="entry name" value="RNase_H"/>
</dbReference>
<feature type="domain" description="RNase H type-1" evidence="12">
    <location>
        <begin position="4"/>
        <end position="145"/>
    </location>
</feature>
<dbReference type="InterPro" id="IPR002156">
    <property type="entry name" value="RNaseH_domain"/>
</dbReference>
<gene>
    <name evidence="11" type="primary">rnhA</name>
    <name evidence="13" type="ORF">ME9_01464</name>
</gene>
<dbReference type="RefSeq" id="WP_004860840.1">
    <property type="nucleotide sequence ID" value="NZ_JH725053.1"/>
</dbReference>
<dbReference type="CDD" id="cd09278">
    <property type="entry name" value="RNase_HI_prokaryote_like"/>
    <property type="match status" value="1"/>
</dbReference>
<evidence type="ECO:0000256" key="9">
    <source>
        <dbReference type="ARBA" id="ARBA00022801"/>
    </source>
</evidence>
<feature type="binding site" evidence="11">
    <location>
        <position position="137"/>
    </location>
    <ligand>
        <name>Mg(2+)</name>
        <dbReference type="ChEBI" id="CHEBI:18420"/>
        <label>2</label>
    </ligand>
</feature>
<keyword evidence="7 11" id="KW-0479">Metal-binding</keyword>
<dbReference type="GO" id="GO:0005737">
    <property type="term" value="C:cytoplasm"/>
    <property type="evidence" value="ECO:0007669"/>
    <property type="project" value="UniProtKB-SubCell"/>
</dbReference>
<keyword evidence="9 11" id="KW-0378">Hydrolase</keyword>
<dbReference type="HAMAP" id="MF_00042">
    <property type="entry name" value="RNase_H"/>
    <property type="match status" value="1"/>
</dbReference>
<evidence type="ECO:0000256" key="4">
    <source>
        <dbReference type="ARBA" id="ARBA00011245"/>
    </source>
</evidence>
<dbReference type="PROSITE" id="PS50879">
    <property type="entry name" value="RNASE_H_1"/>
    <property type="match status" value="1"/>
</dbReference>
<reference evidence="13 14" key="1">
    <citation type="submission" date="2012-03" db="EMBL/GenBank/DDBJ databases">
        <title>The Genome Sequence of Bartonella taylorii 8TBB.</title>
        <authorList>
            <consortium name="The Broad Institute Genome Sequencing Platform"/>
            <consortium name="The Broad Institute Genome Sequencing Center for Infectious Disease"/>
            <person name="Feldgarden M."/>
            <person name="Kirby J."/>
            <person name="Kosoy M."/>
            <person name="Birtles R."/>
            <person name="Probert W.S."/>
            <person name="Chiaraviglio L."/>
            <person name="Young S.K."/>
            <person name="Zeng Q."/>
            <person name="Gargeya S."/>
            <person name="Fitzgerald M."/>
            <person name="Haas B."/>
            <person name="Abouelleil A."/>
            <person name="Alvarado L."/>
            <person name="Arachchi H.M."/>
            <person name="Berlin A."/>
            <person name="Chapman S.B."/>
            <person name="Gearin G."/>
            <person name="Goldberg J."/>
            <person name="Griggs A."/>
            <person name="Gujja S."/>
            <person name="Hansen M."/>
            <person name="Heiman D."/>
            <person name="Howarth C."/>
            <person name="Larimer J."/>
            <person name="Lui A."/>
            <person name="MacDonald P.J.P."/>
            <person name="McCowen C."/>
            <person name="Montmayeur A."/>
            <person name="Murphy C."/>
            <person name="Neiman D."/>
            <person name="Pearson M."/>
            <person name="Priest M."/>
            <person name="Roberts A."/>
            <person name="Saif S."/>
            <person name="Shea T."/>
            <person name="Sisk P."/>
            <person name="Stolte C."/>
            <person name="Sykes S."/>
            <person name="Wortman J."/>
            <person name="Nusbaum C."/>
            <person name="Birren B."/>
        </authorList>
    </citation>
    <scope>NUCLEOTIDE SEQUENCE [LARGE SCALE GENOMIC DNA]</scope>
    <source>
        <strain evidence="13 14">8TBB</strain>
    </source>
</reference>
<evidence type="ECO:0000256" key="10">
    <source>
        <dbReference type="ARBA" id="ARBA00022842"/>
    </source>
</evidence>
<accession>A0A9P2RYN5</accession>
<evidence type="ECO:0000256" key="3">
    <source>
        <dbReference type="ARBA" id="ARBA00005300"/>
    </source>
</evidence>
<evidence type="ECO:0000256" key="1">
    <source>
        <dbReference type="ARBA" id="ARBA00000077"/>
    </source>
</evidence>
<dbReference type="EC" id="3.1.26.4" evidence="5 11"/>
<sequence>MLNQQKVVEIYTDGACSGNPGVGGWGAVLRWNGHERELYGGQEHTTNNQMELIAAIHALKALKEPCSVDLYTDSVYVRNGISMWLEVWKKNHWRTASNSPVKNMELWQALEDACSHHTIRWHWVKGHAGHPDNERADALARKAITKYRENGYFPA</sequence>
<dbReference type="NCBIfam" id="NF001236">
    <property type="entry name" value="PRK00203.1"/>
    <property type="match status" value="1"/>
</dbReference>
<proteinExistence type="inferred from homology"/>
<feature type="binding site" evidence="11">
    <location>
        <position position="51"/>
    </location>
    <ligand>
        <name>Mg(2+)</name>
        <dbReference type="ChEBI" id="CHEBI:18420"/>
        <label>1</label>
    </ligand>
</feature>
<dbReference type="GO" id="GO:0043137">
    <property type="term" value="P:DNA replication, removal of RNA primer"/>
    <property type="evidence" value="ECO:0007669"/>
    <property type="project" value="TreeGrafter"/>
</dbReference>
<evidence type="ECO:0000259" key="12">
    <source>
        <dbReference type="PROSITE" id="PS50879"/>
    </source>
</evidence>
<dbReference type="PANTHER" id="PTHR10642">
    <property type="entry name" value="RIBONUCLEASE H1"/>
    <property type="match status" value="1"/>
</dbReference>